<dbReference type="SUPFAM" id="SSF81321">
    <property type="entry name" value="Family A G protein-coupled receptor-like"/>
    <property type="match status" value="1"/>
</dbReference>
<feature type="transmembrane region" description="Helical" evidence="5">
    <location>
        <begin position="99"/>
        <end position="118"/>
    </location>
</feature>
<evidence type="ECO:0000256" key="3">
    <source>
        <dbReference type="ARBA" id="ARBA00022989"/>
    </source>
</evidence>
<comment type="subcellular location">
    <subcellularLocation>
        <location evidence="1">Membrane</location>
    </subcellularLocation>
</comment>
<evidence type="ECO:0000256" key="1">
    <source>
        <dbReference type="ARBA" id="ARBA00004370"/>
    </source>
</evidence>
<dbReference type="Gene3D" id="1.20.1070.10">
    <property type="entry name" value="Rhodopsin 7-helix transmembrane proteins"/>
    <property type="match status" value="1"/>
</dbReference>
<organism evidence="7 10">
    <name type="scientific">Adineta ricciae</name>
    <name type="common">Rotifer</name>
    <dbReference type="NCBI Taxonomy" id="249248"/>
    <lineage>
        <taxon>Eukaryota</taxon>
        <taxon>Metazoa</taxon>
        <taxon>Spiralia</taxon>
        <taxon>Gnathifera</taxon>
        <taxon>Rotifera</taxon>
        <taxon>Eurotatoria</taxon>
        <taxon>Bdelloidea</taxon>
        <taxon>Adinetida</taxon>
        <taxon>Adinetidae</taxon>
        <taxon>Adineta</taxon>
    </lineage>
</organism>
<feature type="transmembrane region" description="Helical" evidence="5">
    <location>
        <begin position="61"/>
        <end position="93"/>
    </location>
</feature>
<dbReference type="PROSITE" id="PS50262">
    <property type="entry name" value="G_PROTEIN_RECEP_F1_2"/>
    <property type="match status" value="1"/>
</dbReference>
<feature type="transmembrane region" description="Helical" evidence="5">
    <location>
        <begin position="26"/>
        <end position="49"/>
    </location>
</feature>
<protein>
    <recommendedName>
        <fullName evidence="6">G-protein coupled receptors family 1 profile domain-containing protein</fullName>
    </recommendedName>
</protein>
<keyword evidence="4 5" id="KW-0472">Membrane</keyword>
<feature type="transmembrane region" description="Helical" evidence="5">
    <location>
        <begin position="139"/>
        <end position="162"/>
    </location>
</feature>
<evidence type="ECO:0000256" key="5">
    <source>
        <dbReference type="SAM" id="Phobius"/>
    </source>
</evidence>
<evidence type="ECO:0000313" key="10">
    <source>
        <dbReference type="Proteomes" id="UP000663852"/>
    </source>
</evidence>
<feature type="domain" description="G-protein coupled receptors family 1 profile" evidence="6">
    <location>
        <begin position="39"/>
        <end position="290"/>
    </location>
</feature>
<evidence type="ECO:0000259" key="6">
    <source>
        <dbReference type="PROSITE" id="PS50262"/>
    </source>
</evidence>
<feature type="transmembrane region" description="Helical" evidence="5">
    <location>
        <begin position="234"/>
        <end position="259"/>
    </location>
</feature>
<evidence type="ECO:0000313" key="9">
    <source>
        <dbReference type="Proteomes" id="UP000663828"/>
    </source>
</evidence>
<keyword evidence="3 5" id="KW-1133">Transmembrane helix</keyword>
<sequence length="327" mass="38319">MSANTSNNTGDTFGNIYRPIPPKIRFWLLLVLDIPAVLCSFFLLYHLLLKRDLRQALHNHVVIVLLFVILWVLLIDVPSYIVVLSTGYVWLAFPWFCNIWSFVTVGLFDMIAILMALGSMERHILVYHSAWMNSTRKCFLFHYLPLTLVTFYGIVFYIWVIFFPSCSNIYDYSQPSCGYPCYIDQQIVGNYDFIVNVYIPMLTIVIFNVGLIVRQIRQKKRIDQIIQWRKHRKMIVQMLSVCCLYLIFYLPCLISAMPIHLGFLNNFLINLFPVLAFTAYFIPLLMPYVVLVSLPSIWQKWAIIKWMKTQNRVAPVMATATVERRAR</sequence>
<keyword evidence="9" id="KW-1185">Reference proteome</keyword>
<dbReference type="AlphaFoldDB" id="A0A814UIH2"/>
<reference evidence="7" key="1">
    <citation type="submission" date="2021-02" db="EMBL/GenBank/DDBJ databases">
        <authorList>
            <person name="Nowell W R."/>
        </authorList>
    </citation>
    <scope>NUCLEOTIDE SEQUENCE</scope>
</reference>
<evidence type="ECO:0000313" key="7">
    <source>
        <dbReference type="EMBL" id="CAF1172700.1"/>
    </source>
</evidence>
<proteinExistence type="predicted"/>
<comment type="caution">
    <text evidence="7">The sequence shown here is derived from an EMBL/GenBank/DDBJ whole genome shotgun (WGS) entry which is preliminary data.</text>
</comment>
<evidence type="ECO:0000256" key="2">
    <source>
        <dbReference type="ARBA" id="ARBA00022692"/>
    </source>
</evidence>
<name>A0A814UIH2_ADIRI</name>
<dbReference type="GO" id="GO:0016020">
    <property type="term" value="C:membrane"/>
    <property type="evidence" value="ECO:0007669"/>
    <property type="project" value="UniProtKB-SubCell"/>
</dbReference>
<evidence type="ECO:0000313" key="8">
    <source>
        <dbReference type="EMBL" id="CAF1274266.1"/>
    </source>
</evidence>
<accession>A0A814UIH2</accession>
<gene>
    <name evidence="7" type="ORF">EDS130_LOCUS23781</name>
    <name evidence="8" type="ORF">XAT740_LOCUS27465</name>
</gene>
<dbReference type="Proteomes" id="UP000663828">
    <property type="component" value="Unassembled WGS sequence"/>
</dbReference>
<feature type="transmembrane region" description="Helical" evidence="5">
    <location>
        <begin position="271"/>
        <end position="298"/>
    </location>
</feature>
<dbReference type="EMBL" id="CAJNOJ010000131">
    <property type="protein sequence ID" value="CAF1172700.1"/>
    <property type="molecule type" value="Genomic_DNA"/>
</dbReference>
<feature type="transmembrane region" description="Helical" evidence="5">
    <location>
        <begin position="193"/>
        <end position="213"/>
    </location>
</feature>
<dbReference type="EMBL" id="CAJNOR010002294">
    <property type="protein sequence ID" value="CAF1274266.1"/>
    <property type="molecule type" value="Genomic_DNA"/>
</dbReference>
<dbReference type="CDD" id="cd00637">
    <property type="entry name" value="7tm_classA_rhodopsin-like"/>
    <property type="match status" value="1"/>
</dbReference>
<evidence type="ECO:0000256" key="4">
    <source>
        <dbReference type="ARBA" id="ARBA00023136"/>
    </source>
</evidence>
<keyword evidence="2 5" id="KW-0812">Transmembrane</keyword>
<dbReference type="Proteomes" id="UP000663852">
    <property type="component" value="Unassembled WGS sequence"/>
</dbReference>
<dbReference type="InterPro" id="IPR017452">
    <property type="entry name" value="GPCR_Rhodpsn_7TM"/>
</dbReference>